<reference evidence="2 3" key="1">
    <citation type="journal article" date="2015" name="Front. Microbiol.">
        <title>Genome sequence of the plant growth promoting endophytic yeast Rhodotorula graminis WP1.</title>
        <authorList>
            <person name="Firrincieli A."/>
            <person name="Otillar R."/>
            <person name="Salamov A."/>
            <person name="Schmutz J."/>
            <person name="Khan Z."/>
            <person name="Redman R.S."/>
            <person name="Fleck N.D."/>
            <person name="Lindquist E."/>
            <person name="Grigoriev I.V."/>
            <person name="Doty S.L."/>
        </authorList>
    </citation>
    <scope>NUCLEOTIDE SEQUENCE [LARGE SCALE GENOMIC DNA]</scope>
    <source>
        <strain evidence="2 3">WP1</strain>
    </source>
</reference>
<evidence type="ECO:0008006" key="4">
    <source>
        <dbReference type="Google" id="ProtNLM"/>
    </source>
</evidence>
<dbReference type="GeneID" id="28976868"/>
<dbReference type="OrthoDB" id="2520810at2759"/>
<evidence type="ECO:0000256" key="1">
    <source>
        <dbReference type="SAM" id="MobiDB-lite"/>
    </source>
</evidence>
<accession>A0A194SB48</accession>
<dbReference type="SUPFAM" id="SSF52047">
    <property type="entry name" value="RNI-like"/>
    <property type="match status" value="1"/>
</dbReference>
<dbReference type="Proteomes" id="UP000053890">
    <property type="component" value="Unassembled WGS sequence"/>
</dbReference>
<evidence type="ECO:0000313" key="2">
    <source>
        <dbReference type="EMBL" id="KPV76626.1"/>
    </source>
</evidence>
<dbReference type="RefSeq" id="XP_018272675.1">
    <property type="nucleotide sequence ID" value="XM_018416420.1"/>
</dbReference>
<proteinExistence type="predicted"/>
<dbReference type="AlphaFoldDB" id="A0A194SB48"/>
<name>A0A194SB48_RHOGW</name>
<dbReference type="InterPro" id="IPR032675">
    <property type="entry name" value="LRR_dom_sf"/>
</dbReference>
<feature type="compositionally biased region" description="Polar residues" evidence="1">
    <location>
        <begin position="1"/>
        <end position="10"/>
    </location>
</feature>
<feature type="compositionally biased region" description="Pro residues" evidence="1">
    <location>
        <begin position="22"/>
        <end position="31"/>
    </location>
</feature>
<organism evidence="2 3">
    <name type="scientific">Rhodotorula graminis (strain WP1)</name>
    <dbReference type="NCBI Taxonomy" id="578459"/>
    <lineage>
        <taxon>Eukaryota</taxon>
        <taxon>Fungi</taxon>
        <taxon>Dikarya</taxon>
        <taxon>Basidiomycota</taxon>
        <taxon>Pucciniomycotina</taxon>
        <taxon>Microbotryomycetes</taxon>
        <taxon>Sporidiobolales</taxon>
        <taxon>Sporidiobolaceae</taxon>
        <taxon>Rhodotorula</taxon>
    </lineage>
</organism>
<protein>
    <recommendedName>
        <fullName evidence="4">F-box domain-containing protein</fullName>
    </recommendedName>
</protein>
<evidence type="ECO:0000313" key="3">
    <source>
        <dbReference type="Proteomes" id="UP000053890"/>
    </source>
</evidence>
<dbReference type="EMBL" id="KQ474076">
    <property type="protein sequence ID" value="KPV76626.1"/>
    <property type="molecule type" value="Genomic_DNA"/>
</dbReference>
<dbReference type="Gene3D" id="3.80.10.10">
    <property type="entry name" value="Ribonuclease Inhibitor"/>
    <property type="match status" value="1"/>
</dbReference>
<sequence length="497" mass="55427">MSSTTHSSSPEPAGPATSHPVSSPPRPPPPPRTDDADQQLAPFRLLDLPAELVVHVAHLVDERDPSPTFPSGPSSELLALSATSRFFHAVCQPLKWRSVKFVPDTVLRPRAYRKKRDMRALEAILRTRAHQQQPLPIVALCVSDLSADNDELWDLDDEDELPKEEAALARVVERLAATSLQVLFLSGLELHRDLGDSILRAIATSPKMSAVRFNQVDFYPDEPRCVRDFAQLDHIKTLQIMHSDSEISELVAKCPNVDSLLLWPSLRRVGRHMPAVKSFLPHLRNLSLDSVHEARVFRVIADEIIRLSDSGIDLPLEELFLEGPCVPEDLAVLVQAVGRLPSLRRLALYQAQEPRPALVADLAQAAPQLEALTLVAGDCQEAVSWPAPLDAYLTQLAKFTKLRFFAWDRLSPRGPLEQDRRAVRQLQVEYATLSRLGGVCKSLREAVCITSDVSEGSSGFFATYTREKGARVRIAVKQKTVNDFLIAYDRWIKVEED</sequence>
<keyword evidence="3" id="KW-1185">Reference proteome</keyword>
<gene>
    <name evidence="2" type="ORF">RHOBADRAFT_52606</name>
</gene>
<dbReference type="OMA" id="KTLQIMH"/>
<feature type="region of interest" description="Disordered" evidence="1">
    <location>
        <begin position="1"/>
        <end position="37"/>
    </location>
</feature>